<organism evidence="2 3">
    <name type="scientific">Acorus gramineus</name>
    <name type="common">Dwarf sweet flag</name>
    <dbReference type="NCBI Taxonomy" id="55184"/>
    <lineage>
        <taxon>Eukaryota</taxon>
        <taxon>Viridiplantae</taxon>
        <taxon>Streptophyta</taxon>
        <taxon>Embryophyta</taxon>
        <taxon>Tracheophyta</taxon>
        <taxon>Spermatophyta</taxon>
        <taxon>Magnoliopsida</taxon>
        <taxon>Liliopsida</taxon>
        <taxon>Acoraceae</taxon>
        <taxon>Acorus</taxon>
    </lineage>
</organism>
<evidence type="ECO:0000313" key="3">
    <source>
        <dbReference type="Proteomes" id="UP001179952"/>
    </source>
</evidence>
<gene>
    <name evidence="2" type="ORF">QJS04_geneDACA007771</name>
</gene>
<dbReference type="EMBL" id="JAUJYN010000004">
    <property type="protein sequence ID" value="KAK1274454.1"/>
    <property type="molecule type" value="Genomic_DNA"/>
</dbReference>
<feature type="compositionally biased region" description="Gly residues" evidence="1">
    <location>
        <begin position="56"/>
        <end position="66"/>
    </location>
</feature>
<feature type="region of interest" description="Disordered" evidence="1">
    <location>
        <begin position="44"/>
        <end position="66"/>
    </location>
</feature>
<dbReference type="AlphaFoldDB" id="A0AAV9BCG8"/>
<comment type="caution">
    <text evidence="2">The sequence shown here is derived from an EMBL/GenBank/DDBJ whole genome shotgun (WGS) entry which is preliminary data.</text>
</comment>
<reference evidence="2" key="2">
    <citation type="submission" date="2023-06" db="EMBL/GenBank/DDBJ databases">
        <authorList>
            <person name="Ma L."/>
            <person name="Liu K.-W."/>
            <person name="Li Z."/>
            <person name="Hsiao Y.-Y."/>
            <person name="Qi Y."/>
            <person name="Fu T."/>
            <person name="Tang G."/>
            <person name="Zhang D."/>
            <person name="Sun W.-H."/>
            <person name="Liu D.-K."/>
            <person name="Li Y."/>
            <person name="Chen G.-Z."/>
            <person name="Liu X.-D."/>
            <person name="Liao X.-Y."/>
            <person name="Jiang Y.-T."/>
            <person name="Yu X."/>
            <person name="Hao Y."/>
            <person name="Huang J."/>
            <person name="Zhao X.-W."/>
            <person name="Ke S."/>
            <person name="Chen Y.-Y."/>
            <person name="Wu W.-L."/>
            <person name="Hsu J.-L."/>
            <person name="Lin Y.-F."/>
            <person name="Huang M.-D."/>
            <person name="Li C.-Y."/>
            <person name="Huang L."/>
            <person name="Wang Z.-W."/>
            <person name="Zhao X."/>
            <person name="Zhong W.-Y."/>
            <person name="Peng D.-H."/>
            <person name="Ahmad S."/>
            <person name="Lan S."/>
            <person name="Zhang J.-S."/>
            <person name="Tsai W.-C."/>
            <person name="Van De Peer Y."/>
            <person name="Liu Z.-J."/>
        </authorList>
    </citation>
    <scope>NUCLEOTIDE SEQUENCE</scope>
    <source>
        <strain evidence="2">SCP</strain>
        <tissue evidence="2">Leaves</tissue>
    </source>
</reference>
<name>A0AAV9BCG8_ACOGR</name>
<dbReference type="Proteomes" id="UP001179952">
    <property type="component" value="Unassembled WGS sequence"/>
</dbReference>
<evidence type="ECO:0000313" key="2">
    <source>
        <dbReference type="EMBL" id="KAK1274454.1"/>
    </source>
</evidence>
<reference evidence="2" key="1">
    <citation type="journal article" date="2023" name="Nat. Commun.">
        <title>Diploid and tetraploid genomes of Acorus and the evolution of monocots.</title>
        <authorList>
            <person name="Ma L."/>
            <person name="Liu K.W."/>
            <person name="Li Z."/>
            <person name="Hsiao Y.Y."/>
            <person name="Qi Y."/>
            <person name="Fu T."/>
            <person name="Tang G.D."/>
            <person name="Zhang D."/>
            <person name="Sun W.H."/>
            <person name="Liu D.K."/>
            <person name="Li Y."/>
            <person name="Chen G.Z."/>
            <person name="Liu X.D."/>
            <person name="Liao X.Y."/>
            <person name="Jiang Y.T."/>
            <person name="Yu X."/>
            <person name="Hao Y."/>
            <person name="Huang J."/>
            <person name="Zhao X.W."/>
            <person name="Ke S."/>
            <person name="Chen Y.Y."/>
            <person name="Wu W.L."/>
            <person name="Hsu J.L."/>
            <person name="Lin Y.F."/>
            <person name="Huang M.D."/>
            <person name="Li C.Y."/>
            <person name="Huang L."/>
            <person name="Wang Z.W."/>
            <person name="Zhao X."/>
            <person name="Zhong W.Y."/>
            <person name="Peng D.H."/>
            <person name="Ahmad S."/>
            <person name="Lan S."/>
            <person name="Zhang J.S."/>
            <person name="Tsai W.C."/>
            <person name="Van de Peer Y."/>
            <person name="Liu Z.J."/>
        </authorList>
    </citation>
    <scope>NUCLEOTIDE SEQUENCE</scope>
    <source>
        <strain evidence="2">SCP</strain>
    </source>
</reference>
<proteinExistence type="predicted"/>
<protein>
    <submittedName>
        <fullName evidence="2">Uncharacterized protein</fullName>
    </submittedName>
</protein>
<evidence type="ECO:0000256" key="1">
    <source>
        <dbReference type="SAM" id="MobiDB-lite"/>
    </source>
</evidence>
<sequence>MTTRATAESWRLVKHAEYATMLHPPHRGMTRNNVTMGELIGELVGTEGTEHPRGGWQIGGSGLWRR</sequence>
<accession>A0AAV9BCG8</accession>
<keyword evidence="3" id="KW-1185">Reference proteome</keyword>